<gene>
    <name evidence="2 3" type="primary">LOC108824103</name>
</gene>
<dbReference type="KEGG" id="rsz:108824103"/>
<dbReference type="RefSeq" id="XP_018452962.1">
    <property type="nucleotide sequence ID" value="XM_018597460.2"/>
</dbReference>
<dbReference type="Proteomes" id="UP000504610">
    <property type="component" value="Chromosome 9"/>
</dbReference>
<protein>
    <submittedName>
        <fullName evidence="2 3">Vacuole membrane protein KMS2-like</fullName>
    </submittedName>
</protein>
<evidence type="ECO:0000313" key="3">
    <source>
        <dbReference type="RefSeq" id="XP_018452962.1"/>
    </source>
</evidence>
<evidence type="ECO:0000313" key="1">
    <source>
        <dbReference type="Proteomes" id="UP000504610"/>
    </source>
</evidence>
<proteinExistence type="predicted"/>
<sequence>MKLLENDDHIRLIGVKEKKHLSLFKSKLASLFGGKKEVEACAGDCTGFISRCVNQIKDWLLSHSQYLNFFTILIPSTVSNPLLDLAGIIYGQFDKPFGEFFLATLIGKAIIKTHIQAEAKKTASREDDLSLNKSNSILQGSSGLAHSKNIFMGGLASS</sequence>
<accession>A0A6J0KYI6</accession>
<evidence type="ECO:0000313" key="2">
    <source>
        <dbReference type="RefSeq" id="XP_018452961.1"/>
    </source>
</evidence>
<dbReference type="GeneID" id="108824103"/>
<dbReference type="OrthoDB" id="2016540at2759"/>
<reference evidence="2 3" key="2">
    <citation type="submission" date="2025-04" db="UniProtKB">
        <authorList>
            <consortium name="RefSeq"/>
        </authorList>
    </citation>
    <scope>IDENTIFICATION</scope>
    <source>
        <tissue evidence="2 3">Leaf</tissue>
    </source>
</reference>
<keyword evidence="1" id="KW-1185">Reference proteome</keyword>
<name>A0A6J0KYI6_RAPSA</name>
<dbReference type="AlphaFoldDB" id="A0A6J0KYI6"/>
<reference evidence="1" key="1">
    <citation type="journal article" date="2019" name="Database">
        <title>The radish genome database (RadishGD): an integrated information resource for radish genomics.</title>
        <authorList>
            <person name="Yu H.J."/>
            <person name="Baek S."/>
            <person name="Lee Y.J."/>
            <person name="Cho A."/>
            <person name="Mun J.H."/>
        </authorList>
    </citation>
    <scope>NUCLEOTIDE SEQUENCE [LARGE SCALE GENOMIC DNA]</scope>
    <source>
        <strain evidence="1">cv. WK10039</strain>
    </source>
</reference>
<organism evidence="1 3">
    <name type="scientific">Raphanus sativus</name>
    <name type="common">Radish</name>
    <name type="synonym">Raphanus raphanistrum var. sativus</name>
    <dbReference type="NCBI Taxonomy" id="3726"/>
    <lineage>
        <taxon>Eukaryota</taxon>
        <taxon>Viridiplantae</taxon>
        <taxon>Streptophyta</taxon>
        <taxon>Embryophyta</taxon>
        <taxon>Tracheophyta</taxon>
        <taxon>Spermatophyta</taxon>
        <taxon>Magnoliopsida</taxon>
        <taxon>eudicotyledons</taxon>
        <taxon>Gunneridae</taxon>
        <taxon>Pentapetalae</taxon>
        <taxon>rosids</taxon>
        <taxon>malvids</taxon>
        <taxon>Brassicales</taxon>
        <taxon>Brassicaceae</taxon>
        <taxon>Brassiceae</taxon>
        <taxon>Raphanus</taxon>
    </lineage>
</organism>
<dbReference type="RefSeq" id="XP_018452961.1">
    <property type="nucleotide sequence ID" value="XM_018597459.2"/>
</dbReference>